<dbReference type="InterPro" id="IPR025263">
    <property type="entry name" value="YhdP_central"/>
</dbReference>
<dbReference type="InterPro" id="IPR011836">
    <property type="entry name" value="YhdP"/>
</dbReference>
<dbReference type="Pfam" id="PF13116">
    <property type="entry name" value="YhdP"/>
    <property type="match status" value="1"/>
</dbReference>
<dbReference type="AlphaFoldDB" id="A0A847R0F4"/>
<dbReference type="EMBL" id="JABAEK010000003">
    <property type="protein sequence ID" value="NLQ16945.1"/>
    <property type="molecule type" value="Genomic_DNA"/>
</dbReference>
<gene>
    <name evidence="2" type="ORF">HGG82_04825</name>
</gene>
<evidence type="ECO:0000259" key="1">
    <source>
        <dbReference type="Pfam" id="PF13116"/>
    </source>
</evidence>
<evidence type="ECO:0000313" key="3">
    <source>
        <dbReference type="Proteomes" id="UP000586067"/>
    </source>
</evidence>
<evidence type="ECO:0000313" key="2">
    <source>
        <dbReference type="EMBL" id="NLQ16945.1"/>
    </source>
</evidence>
<comment type="caution">
    <text evidence="2">The sequence shown here is derived from an EMBL/GenBank/DDBJ whole genome shotgun (WGS) entry which is preliminary data.</text>
</comment>
<dbReference type="Proteomes" id="UP000586067">
    <property type="component" value="Unassembled WGS sequence"/>
</dbReference>
<dbReference type="PANTHER" id="PTHR38690">
    <property type="entry name" value="PROTEASE-RELATED"/>
    <property type="match status" value="1"/>
</dbReference>
<accession>A0A847R0F4</accession>
<dbReference type="PANTHER" id="PTHR38690:SF1">
    <property type="entry name" value="PROTEASE"/>
    <property type="match status" value="1"/>
</dbReference>
<proteinExistence type="predicted"/>
<organism evidence="2 3">
    <name type="scientific">Marinomonas profundi</name>
    <dbReference type="NCBI Taxonomy" id="2726122"/>
    <lineage>
        <taxon>Bacteria</taxon>
        <taxon>Pseudomonadati</taxon>
        <taxon>Pseudomonadota</taxon>
        <taxon>Gammaproteobacteria</taxon>
        <taxon>Oceanospirillales</taxon>
        <taxon>Oceanospirillaceae</taxon>
        <taxon>Marinomonas</taxon>
    </lineage>
</organism>
<feature type="domain" description="YhdP central" evidence="1">
    <location>
        <begin position="1"/>
        <end position="1260"/>
    </location>
</feature>
<sequence length="1273" mass="139886">MSWLIRKLLLVLFWGSVAFAALLALFALGVGQLLPYLDHYRPQIENNLEQITGYPVTLERIDGHLEGIDPTVSISGFDLQVNGLPAISISETRVRLDTVKSILSLRPQFTYIRFVRPTLVVQEKNDQWRLNGETQQEEVKSEIGAERVLDYLSAQQNFSAFDATIKLDSEQYGQHVVRAPHVFLFQKSLESLLTSTFYLDSGKSPFQVQARIDETRALLGNYRIKASIRAPMTPLPLDHFLSAKDDALSSVAVGGDIWLDILVGKEVEVRTESTRLNAQFTDGQSYDVSSSLKLRYSQEKPRLQVDVRNVEIKDGAGRQYPKTNLALSWSSATGRSNLSFDQIDLSLAHQVGAYFLPKESDVFNLLDGLAPTGMAKNGSVRLWREEQALSFQLLSNIQSASVNGYNGIPQANNVNAVLNLSDEEGYIDFRGTGSTIKFDTIYDTVWDTESLSGYVAWQRQQEAFLVSGRDLSVRRNGADISGGFRLEIRNEAADWLSLDLNGRHIPIADRLAYLPPKALNSNVTSWIDDAFANTGQIDNLDVLVQSELSEGATPHVRVKMQVHDADVTFDKNWPTAKRVNGNFELDETGVSVFVASASLADLSVADITVSVPIQNGSAEWLNLAGVVEDDAAAILAMLQSTPLADNVLQPFAEWQLDGQVKGRFDVGVPFSGDEHAVVSLGLMFQDNDLLIPEIDLASYVSHGQLNYSSSKGITNSEFAIQALGGESHLVLSSVDAASGELAIVGDLSGDVGMNELVAWRKLPAAMGRRVSGKTSYSGKLFINQSQNGQVDLTITSDLAGVTVDLPEPVGKDDKMTRSLRVKVMQHEQDLVVDVGYADFVKSRFLLQSGVFVGGEVMVNGGADKAMGEAIPKGLVVTGDFERFYFEAWQPILADFSAQPQTPVGDNAALVLPNWLSRVDFIVDEVVVNPNNTWHNFKVAYNASAQKMLLVNADEVNFSFADVNGVPNLHFGFLSWNTAPTEVSDIGKKTEPPVSARQIPTMVLSVDQLYLNQKPYGDWQLTLSQEGDSLRIDPITSRLSTGHFNGHLLWQDKGEQSSVALVLSTKGADLAELTKKFSNEAFVTSKRFNVEVALNWQGHPFYFDRESVTGQINFLAENGNFSQVDELPAFMKMLGIFNIGALNRRLLLDFSDVYEPGLTYDEFRGALSLDGGILTTTSPVTITSPTAEMVLAGKADIVNETLDETLTATFPLTGALPLAGLLWGTPQIAGLLFITDKLIGDQLSKVTSVQYQIKGSFDQPVMTPVRYRPLERKK</sequence>
<dbReference type="NCBIfam" id="TIGR02099">
    <property type="entry name" value="YhdP family protein"/>
    <property type="match status" value="1"/>
</dbReference>
<keyword evidence="3" id="KW-1185">Reference proteome</keyword>
<reference evidence="2 3" key="1">
    <citation type="submission" date="2020-04" db="EMBL/GenBank/DDBJ databases">
        <title>Marinomonas sp. M1K-6 isolated from the deep seawater of the Mariana Trench.</title>
        <authorList>
            <person name="Li Y."/>
        </authorList>
    </citation>
    <scope>NUCLEOTIDE SEQUENCE [LARGE SCALE GENOMIC DNA]</scope>
    <source>
        <strain evidence="2 3">M1K-6</strain>
    </source>
</reference>
<protein>
    <submittedName>
        <fullName evidence="2">TIGR02099 family protein</fullName>
    </submittedName>
</protein>
<name>A0A847R0F4_9GAMM</name>